<organism evidence="2 3">
    <name type="scientific">Paracoccus saliphilus</name>
    <dbReference type="NCBI Taxonomy" id="405559"/>
    <lineage>
        <taxon>Bacteria</taxon>
        <taxon>Pseudomonadati</taxon>
        <taxon>Pseudomonadota</taxon>
        <taxon>Alphaproteobacteria</taxon>
        <taxon>Rhodobacterales</taxon>
        <taxon>Paracoccaceae</taxon>
        <taxon>Paracoccus</taxon>
    </lineage>
</organism>
<gene>
    <name evidence="2" type="ORF">SAMN05421772_105190</name>
</gene>
<accession>A0AA45W458</accession>
<reference evidence="2 3" key="1">
    <citation type="submission" date="2017-01" db="EMBL/GenBank/DDBJ databases">
        <authorList>
            <person name="Varghese N."/>
            <person name="Submissions S."/>
        </authorList>
    </citation>
    <scope>NUCLEOTIDE SEQUENCE [LARGE SCALE GENOMIC DNA]</scope>
    <source>
        <strain evidence="2 3">DSM 18447</strain>
    </source>
</reference>
<evidence type="ECO:0000313" key="2">
    <source>
        <dbReference type="EMBL" id="SIS81226.1"/>
    </source>
</evidence>
<evidence type="ECO:0000256" key="1">
    <source>
        <dbReference type="SAM" id="MobiDB-lite"/>
    </source>
</evidence>
<name>A0AA45W458_9RHOB</name>
<evidence type="ECO:0000313" key="3">
    <source>
        <dbReference type="Proteomes" id="UP000186216"/>
    </source>
</evidence>
<feature type="compositionally biased region" description="Polar residues" evidence="1">
    <location>
        <begin position="9"/>
        <end position="19"/>
    </location>
</feature>
<feature type="region of interest" description="Disordered" evidence="1">
    <location>
        <begin position="1"/>
        <end position="47"/>
    </location>
</feature>
<feature type="compositionally biased region" description="Low complexity" evidence="1">
    <location>
        <begin position="38"/>
        <end position="47"/>
    </location>
</feature>
<proteinExistence type="predicted"/>
<dbReference type="AlphaFoldDB" id="A0AA45W458"/>
<sequence>MSAPEKTVPEQNASPQPEQTEPVKPQKQQGDNDEKKSSFSQKSKSWK</sequence>
<comment type="caution">
    <text evidence="2">The sequence shown here is derived from an EMBL/GenBank/DDBJ whole genome shotgun (WGS) entry which is preliminary data.</text>
</comment>
<dbReference type="EMBL" id="FTOU01000005">
    <property type="protein sequence ID" value="SIS81226.1"/>
    <property type="molecule type" value="Genomic_DNA"/>
</dbReference>
<dbReference type="Proteomes" id="UP000186216">
    <property type="component" value="Unassembled WGS sequence"/>
</dbReference>
<protein>
    <submittedName>
        <fullName evidence="2">Uncharacterized protein</fullName>
    </submittedName>
</protein>